<organism evidence="3 4">
    <name type="scientific">Panicum virgatum</name>
    <name type="common">Blackwell switchgrass</name>
    <dbReference type="NCBI Taxonomy" id="38727"/>
    <lineage>
        <taxon>Eukaryota</taxon>
        <taxon>Viridiplantae</taxon>
        <taxon>Streptophyta</taxon>
        <taxon>Embryophyta</taxon>
        <taxon>Tracheophyta</taxon>
        <taxon>Spermatophyta</taxon>
        <taxon>Magnoliopsida</taxon>
        <taxon>Liliopsida</taxon>
        <taxon>Poales</taxon>
        <taxon>Poaceae</taxon>
        <taxon>PACMAD clade</taxon>
        <taxon>Panicoideae</taxon>
        <taxon>Panicodae</taxon>
        <taxon>Paniceae</taxon>
        <taxon>Panicinae</taxon>
        <taxon>Panicum</taxon>
        <taxon>Panicum sect. Hiantes</taxon>
    </lineage>
</organism>
<feature type="compositionally biased region" description="Basic and acidic residues" evidence="1">
    <location>
        <begin position="12"/>
        <end position="24"/>
    </location>
</feature>
<comment type="caution">
    <text evidence="3">The sequence shown here is derived from an EMBL/GenBank/DDBJ whole genome shotgun (WGS) entry which is preliminary data.</text>
</comment>
<dbReference type="GO" id="GO:0009570">
    <property type="term" value="C:chloroplast stroma"/>
    <property type="evidence" value="ECO:0007669"/>
    <property type="project" value="TreeGrafter"/>
</dbReference>
<evidence type="ECO:0000313" key="4">
    <source>
        <dbReference type="Proteomes" id="UP000823388"/>
    </source>
</evidence>
<dbReference type="Gene3D" id="3.40.1130.10">
    <property type="entry name" value="Glycerol-3-phosphate (1)-acyltransferase"/>
    <property type="match status" value="1"/>
</dbReference>
<keyword evidence="4" id="KW-1185">Reference proteome</keyword>
<protein>
    <recommendedName>
        <fullName evidence="2">Phospholipid/glycerol acyltransferase domain-containing protein</fullName>
    </recommendedName>
</protein>
<dbReference type="PANTHER" id="PTHR35695">
    <property type="entry name" value="GLYCEROL-3-PHOSPHATE ACYLTRANSFERASE, CHLOROPLASTIC"/>
    <property type="match status" value="1"/>
</dbReference>
<gene>
    <name evidence="3" type="ORF">PVAP13_9KG540700</name>
</gene>
<dbReference type="AlphaFoldDB" id="A0A8T0NWA1"/>
<feature type="region of interest" description="Disordered" evidence="1">
    <location>
        <begin position="1"/>
        <end position="98"/>
    </location>
</feature>
<dbReference type="Proteomes" id="UP000823388">
    <property type="component" value="Chromosome 9K"/>
</dbReference>
<evidence type="ECO:0000259" key="2">
    <source>
        <dbReference type="Pfam" id="PF01553"/>
    </source>
</evidence>
<evidence type="ECO:0000313" key="3">
    <source>
        <dbReference type="EMBL" id="KAG2553673.1"/>
    </source>
</evidence>
<dbReference type="PANTHER" id="PTHR35695:SF1">
    <property type="entry name" value="GLYCEROL-3-PHOSPHATE ACYLTRANSFERASE, CHLOROPLASTIC"/>
    <property type="match status" value="1"/>
</dbReference>
<evidence type="ECO:0000256" key="1">
    <source>
        <dbReference type="SAM" id="MobiDB-lite"/>
    </source>
</evidence>
<proteinExistence type="predicted"/>
<dbReference type="GO" id="GO:0006655">
    <property type="term" value="P:phosphatidylglycerol biosynthetic process"/>
    <property type="evidence" value="ECO:0007669"/>
    <property type="project" value="TreeGrafter"/>
</dbReference>
<feature type="compositionally biased region" description="Basic and acidic residues" evidence="1">
    <location>
        <begin position="57"/>
        <end position="76"/>
    </location>
</feature>
<accession>A0A8T0NWA1</accession>
<dbReference type="SUPFAM" id="SSF69593">
    <property type="entry name" value="Glycerol-3-phosphate (1)-acyltransferase"/>
    <property type="match status" value="1"/>
</dbReference>
<dbReference type="GO" id="GO:0004366">
    <property type="term" value="F:glycerol-3-phosphate O-acyltransferase activity"/>
    <property type="evidence" value="ECO:0007669"/>
    <property type="project" value="InterPro"/>
</dbReference>
<dbReference type="InterPro" id="IPR016222">
    <property type="entry name" value="G3P_O-acylTrfase_chlp"/>
</dbReference>
<name>A0A8T0NWA1_PANVG</name>
<dbReference type="EMBL" id="CM029053">
    <property type="protein sequence ID" value="KAG2553673.1"/>
    <property type="molecule type" value="Genomic_DNA"/>
</dbReference>
<feature type="domain" description="Phospholipid/glycerol acyltransferase" evidence="2">
    <location>
        <begin position="171"/>
        <end position="224"/>
    </location>
</feature>
<reference evidence="3" key="1">
    <citation type="submission" date="2020-05" db="EMBL/GenBank/DDBJ databases">
        <title>WGS assembly of Panicum virgatum.</title>
        <authorList>
            <person name="Lovell J.T."/>
            <person name="Jenkins J."/>
            <person name="Shu S."/>
            <person name="Juenger T.E."/>
            <person name="Schmutz J."/>
        </authorList>
    </citation>
    <scope>NUCLEOTIDE SEQUENCE</scope>
    <source>
        <strain evidence="3">AP13</strain>
    </source>
</reference>
<sequence>MEDKAGAILVQREIERARGGKSSERAAGNRAGGVKLSGKQREGGNRARNRAGAGLIDRVERETRNREESAGEELTRRGGSRRGGDGDPAASRISPSARRKAALRISAGLRGPAWPCASPPPARPCLCAPPLLVRFLVRPLQDCNGQLAAWEKRNDGRSNWEGKNLWYNSSTKGHNVVLMSNHQTEADPAIIALLLERSNPRISENMVYVAGDRVVTDPLCKTFSIGNLMPGASSCNRTNKVQFFPSAT</sequence>
<dbReference type="InterPro" id="IPR002123">
    <property type="entry name" value="Plipid/glycerol_acylTrfase"/>
</dbReference>
<dbReference type="Pfam" id="PF01553">
    <property type="entry name" value="Acyltransferase"/>
    <property type="match status" value="1"/>
</dbReference>